<gene>
    <name evidence="2" type="ORF">AVEN_136023_1</name>
</gene>
<keyword evidence="1" id="KW-0812">Transmembrane</keyword>
<protein>
    <submittedName>
        <fullName evidence="2">Uncharacterized protein</fullName>
    </submittedName>
</protein>
<feature type="transmembrane region" description="Helical" evidence="1">
    <location>
        <begin position="43"/>
        <end position="64"/>
    </location>
</feature>
<dbReference type="EMBL" id="BGPR01000708">
    <property type="protein sequence ID" value="GBM32442.1"/>
    <property type="molecule type" value="Genomic_DNA"/>
</dbReference>
<comment type="caution">
    <text evidence="2">The sequence shown here is derived from an EMBL/GenBank/DDBJ whole genome shotgun (WGS) entry which is preliminary data.</text>
</comment>
<reference evidence="2 3" key="1">
    <citation type="journal article" date="2019" name="Sci. Rep.">
        <title>Orb-weaving spider Araneus ventricosus genome elucidates the spidroin gene catalogue.</title>
        <authorList>
            <person name="Kono N."/>
            <person name="Nakamura H."/>
            <person name="Ohtoshi R."/>
            <person name="Moran D.A.P."/>
            <person name="Shinohara A."/>
            <person name="Yoshida Y."/>
            <person name="Fujiwara M."/>
            <person name="Mori M."/>
            <person name="Tomita M."/>
            <person name="Arakawa K."/>
        </authorList>
    </citation>
    <scope>NUCLEOTIDE SEQUENCE [LARGE SCALE GENOMIC DNA]</scope>
</reference>
<evidence type="ECO:0000256" key="1">
    <source>
        <dbReference type="SAM" id="Phobius"/>
    </source>
</evidence>
<dbReference type="Proteomes" id="UP000499080">
    <property type="component" value="Unassembled WGS sequence"/>
</dbReference>
<keyword evidence="3" id="KW-1185">Reference proteome</keyword>
<feature type="transmembrane region" description="Helical" evidence="1">
    <location>
        <begin position="84"/>
        <end position="110"/>
    </location>
</feature>
<name>A0A4Y2ET75_ARAVE</name>
<keyword evidence="1" id="KW-0472">Membrane</keyword>
<keyword evidence="1" id="KW-1133">Transmembrane helix</keyword>
<dbReference type="AlphaFoldDB" id="A0A4Y2ET75"/>
<evidence type="ECO:0000313" key="2">
    <source>
        <dbReference type="EMBL" id="GBM32442.1"/>
    </source>
</evidence>
<proteinExistence type="predicted"/>
<organism evidence="2 3">
    <name type="scientific">Araneus ventricosus</name>
    <name type="common">Orbweaver spider</name>
    <name type="synonym">Epeira ventricosa</name>
    <dbReference type="NCBI Taxonomy" id="182803"/>
    <lineage>
        <taxon>Eukaryota</taxon>
        <taxon>Metazoa</taxon>
        <taxon>Ecdysozoa</taxon>
        <taxon>Arthropoda</taxon>
        <taxon>Chelicerata</taxon>
        <taxon>Arachnida</taxon>
        <taxon>Araneae</taxon>
        <taxon>Araneomorphae</taxon>
        <taxon>Entelegynae</taxon>
        <taxon>Araneoidea</taxon>
        <taxon>Araneidae</taxon>
        <taxon>Araneus</taxon>
    </lineage>
</organism>
<sequence>MGDGIEQVAERQGMNPRIAEVLERDRHLSDLYMRMFSLKDRTVRAISFLTLNFALLPILLVTALCCLLQEQFFANGNAAKVMVHPVLLILMCLSVTLWILSYLGILWAMYKFNPRRYQIYEFIENFWDFVLGINVEDEFPDDMAGGDGFEIPEGLLLALGVPE</sequence>
<accession>A0A4Y2ET75</accession>
<evidence type="ECO:0000313" key="3">
    <source>
        <dbReference type="Proteomes" id="UP000499080"/>
    </source>
</evidence>